<sequence length="228" mass="26027">MSVHGMTEWMGERIETKYQIDVDGDEPYPYMKGNDSRKIGEHEPEIRETCQSLKDYGHFYYEADILLPDVLDTGPVSIAISVHMVSWSSTKDATQQGHNVSKFEVDVSNILSATVQRLDVFPYARGTVMTAALVGVTNWAARWLKFRVYYDCNYRTQPDDKYSTAFVCNIAFSSPLLYRLAQGYAVVNLDDYRPKFGGKDDEDSPSAPPLPVGFLTRFKRKLGLRRRR</sequence>
<protein>
    <submittedName>
        <fullName evidence="1">Uncharacterized protein</fullName>
    </submittedName>
</protein>
<name>A0A7T8IMQ7_9VIRU</name>
<accession>A0A7T8IMQ7</accession>
<organism evidence="1">
    <name type="scientific">Soybean thrips permutotetra-like virus 3</name>
    <dbReference type="NCBI Taxonomy" id="2801047"/>
    <lineage>
        <taxon>Viruses</taxon>
        <taxon>Riboviria</taxon>
        <taxon>Orthornavirae</taxon>
        <taxon>Permutotetraviridae</taxon>
    </lineage>
</organism>
<evidence type="ECO:0000313" key="1">
    <source>
        <dbReference type="EMBL" id="QQO81429.1"/>
    </source>
</evidence>
<proteinExistence type="predicted"/>
<reference evidence="1" key="1">
    <citation type="journal article" date="2020" name="Viruses">
        <title>Soybean Thrips (Thysanoptera: Thripidae) Harbor Highly Diverse Populations of Arthropod, Fungal and Plant Viruses.</title>
        <authorList>
            <person name="Thekke-Veetil T."/>
            <person name="Lagos-Kutz D."/>
            <person name="McCoppin N.K."/>
            <person name="Hartman G.L."/>
            <person name="Ju H.K."/>
            <person name="Lim H.S."/>
            <person name="Domier L.L."/>
        </authorList>
    </citation>
    <scope>NUCLEOTIDE SEQUENCE</scope>
    <source>
        <strain evidence="1">STN1PTV3</strain>
    </source>
</reference>
<dbReference type="EMBL" id="MW039363">
    <property type="protein sequence ID" value="QQO81429.1"/>
    <property type="molecule type" value="Genomic_RNA"/>
</dbReference>